<proteinExistence type="inferred from homology"/>
<keyword evidence="4" id="KW-1003">Cell membrane</keyword>
<dbReference type="GO" id="GO:0005886">
    <property type="term" value="C:plasma membrane"/>
    <property type="evidence" value="ECO:0007669"/>
    <property type="project" value="UniProtKB-SubCell"/>
</dbReference>
<feature type="transmembrane region" description="Helical" evidence="8">
    <location>
        <begin position="6"/>
        <end position="24"/>
    </location>
</feature>
<keyword evidence="11" id="KW-1185">Reference proteome</keyword>
<keyword evidence="5 8" id="KW-0812">Transmembrane</keyword>
<dbReference type="AlphaFoldDB" id="A0A6A7Y8I7"/>
<gene>
    <name evidence="10" type="ORF">F0357_16880</name>
</gene>
<evidence type="ECO:0000259" key="9">
    <source>
        <dbReference type="Pfam" id="PF03600"/>
    </source>
</evidence>
<dbReference type="GO" id="GO:0015105">
    <property type="term" value="F:arsenite transmembrane transporter activity"/>
    <property type="evidence" value="ECO:0007669"/>
    <property type="project" value="InterPro"/>
</dbReference>
<evidence type="ECO:0000256" key="5">
    <source>
        <dbReference type="ARBA" id="ARBA00022692"/>
    </source>
</evidence>
<keyword evidence="6 8" id="KW-1133">Transmembrane helix</keyword>
<reference evidence="10 11" key="1">
    <citation type="submission" date="2019-09" db="EMBL/GenBank/DDBJ databases">
        <title>Segnochrobactrum spirostomi gen. nov., sp. nov., isolated from the ciliate Spirostomum cf. yagiui and description of a novel family, Segnochrobactraceae fam. nov. within the order Rhizobiales of the class Alphaproteobacteria.</title>
        <authorList>
            <person name="Akter S."/>
            <person name="Shazib S.U.A."/>
            <person name="Shin M.K."/>
        </authorList>
    </citation>
    <scope>NUCLEOTIDE SEQUENCE [LARGE SCALE GENOMIC DNA]</scope>
    <source>
        <strain evidence="10 11">Sp-1</strain>
    </source>
</reference>
<evidence type="ECO:0000313" key="11">
    <source>
        <dbReference type="Proteomes" id="UP000332515"/>
    </source>
</evidence>
<dbReference type="CDD" id="cd01118">
    <property type="entry name" value="ArsB_permease"/>
    <property type="match status" value="1"/>
</dbReference>
<feature type="transmembrane region" description="Helical" evidence="8">
    <location>
        <begin position="246"/>
        <end position="264"/>
    </location>
</feature>
<feature type="transmembrane region" description="Helical" evidence="8">
    <location>
        <begin position="178"/>
        <end position="200"/>
    </location>
</feature>
<dbReference type="EMBL" id="VWNA01000001">
    <property type="protein sequence ID" value="MQT14288.1"/>
    <property type="molecule type" value="Genomic_DNA"/>
</dbReference>
<evidence type="ECO:0000313" key="10">
    <source>
        <dbReference type="EMBL" id="MQT14288.1"/>
    </source>
</evidence>
<feature type="transmembrane region" description="Helical" evidence="8">
    <location>
        <begin position="307"/>
        <end position="329"/>
    </location>
</feature>
<comment type="subcellular location">
    <subcellularLocation>
        <location evidence="1">Cell membrane</location>
        <topology evidence="1">Multi-pass membrane protein</topology>
    </subcellularLocation>
</comment>
<sequence length="418" mass="42786">MAPETANGVIWAVAAGATAGVIVRPFRLPEAIWAVAGAALLIALGLMPLSDAAAAVGRGLDVYLFLIGMMLMSETARREGLFDWVAAAAVNHAKGSSKRLFLLVYLVGVVVTTFLSNDATAVVMTPAVFAAARKAEADPLPFLFICAFIANAASFVLPISNPANLVLYGGHMPPLGPWLASFALPSLAAIVATYVALRFVEGRRLAATCAPAVPQPTLSAGGWTALGGIVVTALALLVVSALDAPLGAPTCVLGVATTLAVTAFRRRSPWPVVKDVSWAVLPLVAGLFILVEAVGRTGLIEALAATLSVHAAAAPTLTAAVSGGLVGIVSNLMNNLPAGLIASTTIAAANPPQSVVDAMLIGVDLGPNLSITGSLATILWLSAIRREGEHVGFWRFLKVGAVVMPPALILAIAVRLLI</sequence>
<protein>
    <submittedName>
        <fullName evidence="10">Arsenic transporter</fullName>
    </submittedName>
</protein>
<evidence type="ECO:0000256" key="6">
    <source>
        <dbReference type="ARBA" id="ARBA00022989"/>
    </source>
</evidence>
<feature type="transmembrane region" description="Helical" evidence="8">
    <location>
        <begin position="396"/>
        <end position="417"/>
    </location>
</feature>
<feature type="transmembrane region" description="Helical" evidence="8">
    <location>
        <begin position="100"/>
        <end position="119"/>
    </location>
</feature>
<feature type="transmembrane region" description="Helical" evidence="8">
    <location>
        <begin position="365"/>
        <end position="384"/>
    </location>
</feature>
<evidence type="ECO:0000256" key="1">
    <source>
        <dbReference type="ARBA" id="ARBA00004651"/>
    </source>
</evidence>
<accession>A0A6A7Y8I7</accession>
<feature type="transmembrane region" description="Helical" evidence="8">
    <location>
        <begin position="276"/>
        <end position="295"/>
    </location>
</feature>
<name>A0A6A7Y8I7_9HYPH</name>
<evidence type="ECO:0000256" key="3">
    <source>
        <dbReference type="ARBA" id="ARBA00022448"/>
    </source>
</evidence>
<dbReference type="InterPro" id="IPR000802">
    <property type="entry name" value="Arsenical_pump_ArsB"/>
</dbReference>
<evidence type="ECO:0000256" key="4">
    <source>
        <dbReference type="ARBA" id="ARBA00022475"/>
    </source>
</evidence>
<feature type="transmembrane region" description="Helical" evidence="8">
    <location>
        <begin position="31"/>
        <end position="49"/>
    </location>
</feature>
<evidence type="ECO:0000256" key="8">
    <source>
        <dbReference type="SAM" id="Phobius"/>
    </source>
</evidence>
<dbReference type="InterPro" id="IPR004680">
    <property type="entry name" value="Cit_transptr-like_dom"/>
</dbReference>
<comment type="caution">
    <text evidence="10">The sequence shown here is derived from an EMBL/GenBank/DDBJ whole genome shotgun (WGS) entry which is preliminary data.</text>
</comment>
<feature type="domain" description="Citrate transporter-like" evidence="9">
    <location>
        <begin position="28"/>
        <end position="354"/>
    </location>
</feature>
<evidence type="ECO:0000256" key="2">
    <source>
        <dbReference type="ARBA" id="ARBA00009843"/>
    </source>
</evidence>
<feature type="transmembrane region" description="Helical" evidence="8">
    <location>
        <begin position="220"/>
        <end position="239"/>
    </location>
</feature>
<keyword evidence="7 8" id="KW-0472">Membrane</keyword>
<dbReference type="PANTHER" id="PTHR43302">
    <property type="entry name" value="TRANSPORTER ARSB-RELATED"/>
    <property type="match status" value="1"/>
</dbReference>
<organism evidence="10 11">
    <name type="scientific">Segnochrobactrum spirostomi</name>
    <dbReference type="NCBI Taxonomy" id="2608987"/>
    <lineage>
        <taxon>Bacteria</taxon>
        <taxon>Pseudomonadati</taxon>
        <taxon>Pseudomonadota</taxon>
        <taxon>Alphaproteobacteria</taxon>
        <taxon>Hyphomicrobiales</taxon>
        <taxon>Segnochrobactraceae</taxon>
        <taxon>Segnochrobactrum</taxon>
    </lineage>
</organism>
<evidence type="ECO:0000256" key="7">
    <source>
        <dbReference type="ARBA" id="ARBA00023136"/>
    </source>
</evidence>
<dbReference type="Proteomes" id="UP000332515">
    <property type="component" value="Unassembled WGS sequence"/>
</dbReference>
<comment type="similarity">
    <text evidence="2">Belongs to the CitM (TC 2.A.11) transporter family.</text>
</comment>
<dbReference type="PANTHER" id="PTHR43302:SF5">
    <property type="entry name" value="TRANSPORTER ARSB-RELATED"/>
    <property type="match status" value="1"/>
</dbReference>
<dbReference type="PRINTS" id="PR00758">
    <property type="entry name" value="ARSENICPUMP"/>
</dbReference>
<dbReference type="Pfam" id="PF03600">
    <property type="entry name" value="CitMHS"/>
    <property type="match status" value="1"/>
</dbReference>
<dbReference type="RefSeq" id="WP_153484724.1">
    <property type="nucleotide sequence ID" value="NZ_VWNA01000001.1"/>
</dbReference>
<keyword evidence="3" id="KW-0813">Transport</keyword>
<feature type="transmembrane region" description="Helical" evidence="8">
    <location>
        <begin position="139"/>
        <end position="157"/>
    </location>
</feature>